<dbReference type="Proteomes" id="UP001244563">
    <property type="component" value="Unassembled WGS sequence"/>
</dbReference>
<gene>
    <name evidence="2" type="ORF">J2T10_002486</name>
</gene>
<feature type="transmembrane region" description="Helical" evidence="1">
    <location>
        <begin position="330"/>
        <end position="350"/>
    </location>
</feature>
<comment type="caution">
    <text evidence="2">The sequence shown here is derived from an EMBL/GenBank/DDBJ whole genome shotgun (WGS) entry which is preliminary data.</text>
</comment>
<feature type="transmembrane region" description="Helical" evidence="1">
    <location>
        <begin position="54"/>
        <end position="75"/>
    </location>
</feature>
<feature type="transmembrane region" description="Helical" evidence="1">
    <location>
        <begin position="151"/>
        <end position="171"/>
    </location>
</feature>
<feature type="transmembrane region" description="Helical" evidence="1">
    <location>
        <begin position="396"/>
        <end position="418"/>
    </location>
</feature>
<keyword evidence="1" id="KW-1133">Transmembrane helix</keyword>
<dbReference type="RefSeq" id="WP_064722380.1">
    <property type="nucleotide sequence ID" value="NZ_BDDW01000004.1"/>
</dbReference>
<evidence type="ECO:0000313" key="2">
    <source>
        <dbReference type="EMBL" id="MDQ0102833.1"/>
    </source>
</evidence>
<feature type="transmembrane region" description="Helical" evidence="1">
    <location>
        <begin position="424"/>
        <end position="447"/>
    </location>
</feature>
<feature type="transmembrane region" description="Helical" evidence="1">
    <location>
        <begin position="276"/>
        <end position="295"/>
    </location>
</feature>
<reference evidence="2 3" key="1">
    <citation type="submission" date="2023-07" db="EMBL/GenBank/DDBJ databases">
        <title>Sorghum-associated microbial communities from plants grown in Nebraska, USA.</title>
        <authorList>
            <person name="Schachtman D."/>
        </authorList>
    </citation>
    <scope>NUCLEOTIDE SEQUENCE [LARGE SCALE GENOMIC DNA]</scope>
    <source>
        <strain evidence="2 3">CC523</strain>
    </source>
</reference>
<feature type="transmembrane region" description="Helical" evidence="1">
    <location>
        <begin position="87"/>
        <end position="107"/>
    </location>
</feature>
<feature type="transmembrane region" description="Helical" evidence="1">
    <location>
        <begin position="183"/>
        <end position="207"/>
    </location>
</feature>
<feature type="transmembrane region" description="Helical" evidence="1">
    <location>
        <begin position="356"/>
        <end position="375"/>
    </location>
</feature>
<feature type="transmembrane region" description="Helical" evidence="1">
    <location>
        <begin position="213"/>
        <end position="237"/>
    </location>
</feature>
<organism evidence="2 3">
    <name type="scientific">Paenarthrobacter nicotinovorans</name>
    <name type="common">Arthrobacter nicotinovorans</name>
    <dbReference type="NCBI Taxonomy" id="29320"/>
    <lineage>
        <taxon>Bacteria</taxon>
        <taxon>Bacillati</taxon>
        <taxon>Actinomycetota</taxon>
        <taxon>Actinomycetes</taxon>
        <taxon>Micrococcales</taxon>
        <taxon>Micrococcaceae</taxon>
        <taxon>Paenarthrobacter</taxon>
    </lineage>
</organism>
<dbReference type="EMBL" id="JAUSSW010000006">
    <property type="protein sequence ID" value="MDQ0102833.1"/>
    <property type="molecule type" value="Genomic_DNA"/>
</dbReference>
<accession>A0ABT9TMD1</accession>
<feature type="transmembrane region" description="Helical" evidence="1">
    <location>
        <begin position="249"/>
        <end position="270"/>
    </location>
</feature>
<keyword evidence="3" id="KW-1185">Reference proteome</keyword>
<name>A0ABT9TMD1_PAENI</name>
<evidence type="ECO:0000313" key="3">
    <source>
        <dbReference type="Proteomes" id="UP001244563"/>
    </source>
</evidence>
<keyword evidence="1" id="KW-0812">Transmembrane</keyword>
<protein>
    <submittedName>
        <fullName evidence="2">Uncharacterized protein</fullName>
    </submittedName>
</protein>
<sequence>MDPLSTQPRWRSAFAVALTGCHATYVNEFRRRSSRLQGVLDDLGFRFSLGASKAVVTAGQAATLLVIVIGLVWTAPHAGLSPLGIPLNAPDLTTIAGAMLALGLLQARRRFRRAHRQWTTVSGALGCGMRAGLAIPDIGLALMLAVQNLHWGSLINVLATLGLAGATVALLPNGRSWVWTPGIIAAAATSGSVIMLIAQSPALIIFSGGKDQYAIDLAVTLASMVLTASGTPLLFTGIAHNCAFKSRGLFLDMGIKAGGIVLLASLALIIGENTPWPGVAPFVSIAVFFLGMILFRSGFVRTSSLETLGFGLFVFRTVPGKARALLLRSLFTNAVLVLPALACLITTLLFHGNPQSALLLAALAVFEIAADALIIQRKTAVLPASRIAELSQRSRAGLGAALCGGMAVVLSGVLGGIIPGAAEPAWLAAVAGALVIVAALLFGVLMADTPSWLRDLTATESEEP</sequence>
<evidence type="ECO:0000256" key="1">
    <source>
        <dbReference type="SAM" id="Phobius"/>
    </source>
</evidence>
<keyword evidence="1" id="KW-0472">Membrane</keyword>
<feature type="transmembrane region" description="Helical" evidence="1">
    <location>
        <begin position="119"/>
        <end position="145"/>
    </location>
</feature>
<proteinExistence type="predicted"/>